<keyword evidence="2 7" id="KW-0436">Ligase</keyword>
<evidence type="ECO:0000256" key="1">
    <source>
        <dbReference type="ARBA" id="ARBA00001946"/>
    </source>
</evidence>
<sequence length="455" mass="51668">MKLPRIMIAATASGSGKTLVTCGLLQAFVKRGIKTASFKCGPDYIDPMFHTKVLGTPSRNLDTFFTEERTLKYLFGSAARDFQLSVLEGVMGYYDGLDISTDKASSYELAKLTATPVILVVNCRGMSLSIVPMIKGFLQYKKESQIRGVILNQIAESIYPEIKKKIEQELEVMVAGYVPYVKELVIESRHLGLVCPEEVKDYHKKLDELANVLERTVEIEKLIEIAHNAPSFNYEESEFPTVSGKPRIAVARDEAFCFYYEENLQILKEMGAEIVEFSPIHHKQLPHKIDGMILGGGYPELFAEQLSENTEMKSSIKSALLQGIPCMAECGGFMYLHKTMEDMKHCSYPMVGVIEGTVYKTKHLNRFGYIEMEARQSELNLEMGEVIRGHEYHYFESTSLGESCTARKPEKNIEWNCIHGKEGQLMGFPHLYYYSNPKVPYKFLLKCLEKRNEIK</sequence>
<dbReference type="CDD" id="cd05388">
    <property type="entry name" value="CobB_N"/>
    <property type="match status" value="1"/>
</dbReference>
<keyword evidence="6 7" id="KW-0315">Glutamine amidotransferase</keyword>
<dbReference type="AlphaFoldDB" id="A0A1I6J149"/>
<dbReference type="InterPro" id="IPR029062">
    <property type="entry name" value="Class_I_gatase-like"/>
</dbReference>
<dbReference type="Pfam" id="PF01656">
    <property type="entry name" value="CbiA"/>
    <property type="match status" value="1"/>
</dbReference>
<dbReference type="GO" id="GO:0009236">
    <property type="term" value="P:cobalamin biosynthetic process"/>
    <property type="evidence" value="ECO:0007669"/>
    <property type="project" value="UniProtKB-UniRule"/>
</dbReference>
<evidence type="ECO:0000256" key="4">
    <source>
        <dbReference type="ARBA" id="ARBA00022840"/>
    </source>
</evidence>
<dbReference type="CDD" id="cd03130">
    <property type="entry name" value="GATase1_CobB"/>
    <property type="match status" value="1"/>
</dbReference>
<dbReference type="PANTHER" id="PTHR43873:SF1">
    <property type="entry name" value="COBYRINATE A,C-DIAMIDE SYNTHASE"/>
    <property type="match status" value="1"/>
</dbReference>
<dbReference type="InterPro" id="IPR002586">
    <property type="entry name" value="CobQ/CobB/MinD/ParA_Nub-bd_dom"/>
</dbReference>
<comment type="cofactor">
    <cofactor evidence="1 7">
        <name>Mg(2+)</name>
        <dbReference type="ChEBI" id="CHEBI:18420"/>
    </cofactor>
</comment>
<dbReference type="PROSITE" id="PS51274">
    <property type="entry name" value="GATASE_COBBQ"/>
    <property type="match status" value="1"/>
</dbReference>
<dbReference type="UniPathway" id="UPA00148">
    <property type="reaction ID" value="UER00231"/>
</dbReference>
<dbReference type="Proteomes" id="UP000199659">
    <property type="component" value="Unassembled WGS sequence"/>
</dbReference>
<feature type="domain" description="CobB/CobQ-like glutamine amidotransferase" evidence="9">
    <location>
        <begin position="247"/>
        <end position="409"/>
    </location>
</feature>
<feature type="site" description="Increases nucleophilicity of active site Cys" evidence="7">
    <location>
        <position position="430"/>
    </location>
</feature>
<dbReference type="EMBL" id="FOYZ01000004">
    <property type="protein sequence ID" value="SFR72591.1"/>
    <property type="molecule type" value="Genomic_DNA"/>
</dbReference>
<gene>
    <name evidence="7" type="primary">cbiA</name>
    <name evidence="10" type="ORF">SAMN05661086_01329</name>
</gene>
<dbReference type="RefSeq" id="WP_092559908.1">
    <property type="nucleotide sequence ID" value="NZ_FOYZ01000004.1"/>
</dbReference>
<accession>A0A1I6J149</accession>
<proteinExistence type="inferred from homology"/>
<evidence type="ECO:0000256" key="7">
    <source>
        <dbReference type="HAMAP-Rule" id="MF_00027"/>
    </source>
</evidence>
<evidence type="ECO:0000256" key="3">
    <source>
        <dbReference type="ARBA" id="ARBA00022741"/>
    </source>
</evidence>
<feature type="domain" description="CobQ/CobB/MinD/ParA nucleotide binding" evidence="8">
    <location>
        <begin position="6"/>
        <end position="185"/>
    </location>
</feature>
<comment type="catalytic activity">
    <reaction evidence="7">
        <text>cob(II)yrinate + 2 L-glutamine + 2 ATP + 2 H2O = cob(II)yrinate a,c diamide + 2 L-glutamate + 2 ADP + 2 phosphate + 2 H(+)</text>
        <dbReference type="Rhea" id="RHEA:26289"/>
        <dbReference type="ChEBI" id="CHEBI:15377"/>
        <dbReference type="ChEBI" id="CHEBI:15378"/>
        <dbReference type="ChEBI" id="CHEBI:29985"/>
        <dbReference type="ChEBI" id="CHEBI:30616"/>
        <dbReference type="ChEBI" id="CHEBI:43474"/>
        <dbReference type="ChEBI" id="CHEBI:58359"/>
        <dbReference type="ChEBI" id="CHEBI:58537"/>
        <dbReference type="ChEBI" id="CHEBI:58894"/>
        <dbReference type="ChEBI" id="CHEBI:456216"/>
        <dbReference type="EC" id="6.3.5.11"/>
    </reaction>
</comment>
<keyword evidence="5 7" id="KW-0460">Magnesium</keyword>
<dbReference type="InterPro" id="IPR027417">
    <property type="entry name" value="P-loop_NTPase"/>
</dbReference>
<dbReference type="HAMAP" id="MF_00027">
    <property type="entry name" value="CobB_CbiA"/>
    <property type="match status" value="1"/>
</dbReference>
<comment type="function">
    <text evidence="7">Catalyzes the ATP-dependent amidation of the two carboxylate groups at positions a and c of cobyrinate, using either L-glutamine or ammonia as the nitrogen source.</text>
</comment>
<dbReference type="Pfam" id="PF07685">
    <property type="entry name" value="GATase_3"/>
    <property type="match status" value="1"/>
</dbReference>
<comment type="similarity">
    <text evidence="7">Belongs to the CobB/CbiA family.</text>
</comment>
<reference evidence="10 11" key="1">
    <citation type="submission" date="2016-10" db="EMBL/GenBank/DDBJ databases">
        <authorList>
            <person name="de Groot N.N."/>
        </authorList>
    </citation>
    <scope>NUCLEOTIDE SEQUENCE [LARGE SCALE GENOMIC DNA]</scope>
    <source>
        <strain evidence="10 11">743A</strain>
    </source>
</reference>
<dbReference type="InterPro" id="IPR004484">
    <property type="entry name" value="CbiA/CobB_synth"/>
</dbReference>
<dbReference type="SUPFAM" id="SSF52317">
    <property type="entry name" value="Class I glutamine amidotransferase-like"/>
    <property type="match status" value="1"/>
</dbReference>
<name>A0A1I6J149_9FIRM</name>
<organism evidence="10 11">
    <name type="scientific">Anaeromicropila populeti</name>
    <dbReference type="NCBI Taxonomy" id="37658"/>
    <lineage>
        <taxon>Bacteria</taxon>
        <taxon>Bacillati</taxon>
        <taxon>Bacillota</taxon>
        <taxon>Clostridia</taxon>
        <taxon>Lachnospirales</taxon>
        <taxon>Lachnospiraceae</taxon>
        <taxon>Anaeromicropila</taxon>
    </lineage>
</organism>
<evidence type="ECO:0000259" key="9">
    <source>
        <dbReference type="Pfam" id="PF07685"/>
    </source>
</evidence>
<dbReference type="SUPFAM" id="SSF52540">
    <property type="entry name" value="P-loop containing nucleoside triphosphate hydrolases"/>
    <property type="match status" value="1"/>
</dbReference>
<dbReference type="PANTHER" id="PTHR43873">
    <property type="entry name" value="COBYRINATE A,C-DIAMIDE SYNTHASE"/>
    <property type="match status" value="1"/>
</dbReference>
<dbReference type="InterPro" id="IPR011698">
    <property type="entry name" value="GATase_3"/>
</dbReference>
<dbReference type="Gene3D" id="3.40.50.880">
    <property type="match status" value="1"/>
</dbReference>
<dbReference type="GO" id="GO:0005524">
    <property type="term" value="F:ATP binding"/>
    <property type="evidence" value="ECO:0007669"/>
    <property type="project" value="UniProtKB-UniRule"/>
</dbReference>
<dbReference type="STRING" id="37658.SAMN05661086_01329"/>
<dbReference type="NCBIfam" id="TIGR00379">
    <property type="entry name" value="cobB"/>
    <property type="match status" value="1"/>
</dbReference>
<evidence type="ECO:0000313" key="11">
    <source>
        <dbReference type="Proteomes" id="UP000199659"/>
    </source>
</evidence>
<keyword evidence="4 7" id="KW-0067">ATP-binding</keyword>
<protein>
    <recommendedName>
        <fullName evidence="7">Cobyrinate a,c-diamide synthase</fullName>
        <ecNumber evidence="7">6.3.5.11</ecNumber>
    </recommendedName>
    <alternativeName>
        <fullName evidence="7">Cobyrinic acid a,c-diamide synthetase</fullName>
    </alternativeName>
</protein>
<comment type="domain">
    <text evidence="7">Comprises of two domains. The C-terminal domain contains the binding site for glutamine and catalyzes the hydrolysis of this substrate to glutamate and ammonia. The N-terminal domain is anticipated to bind ATP and cobyrinate and catalyzes the ultimate synthesis of the diamide product. The ammonia produced via the glutaminase domain is probably translocated to the adjacent domain via a molecular tunnel, where it reacts with an activated intermediate.</text>
</comment>
<dbReference type="NCBIfam" id="NF002204">
    <property type="entry name" value="PRK01077.1"/>
    <property type="match status" value="1"/>
</dbReference>
<dbReference type="GO" id="GO:0042242">
    <property type="term" value="F:cobyrinic acid a,c-diamide synthase activity"/>
    <property type="evidence" value="ECO:0007669"/>
    <property type="project" value="UniProtKB-UniRule"/>
</dbReference>
<evidence type="ECO:0000256" key="2">
    <source>
        <dbReference type="ARBA" id="ARBA00022598"/>
    </source>
</evidence>
<keyword evidence="7" id="KW-0169">Cobalamin biosynthesis</keyword>
<comment type="miscellaneous">
    <text evidence="7">The a and c carboxylates of cobyrinate are activated for nucleophilic attack via formation of a phosphorylated intermediate by ATP. CbiA catalyzes first the amidation of the c-carboxylate, and then that of the a-carboxylate.</text>
</comment>
<evidence type="ECO:0000256" key="6">
    <source>
        <dbReference type="ARBA" id="ARBA00022962"/>
    </source>
</evidence>
<dbReference type="EC" id="6.3.5.11" evidence="7"/>
<keyword evidence="3 7" id="KW-0547">Nucleotide-binding</keyword>
<dbReference type="Gene3D" id="3.40.50.300">
    <property type="entry name" value="P-loop containing nucleotide triphosphate hydrolases"/>
    <property type="match status" value="2"/>
</dbReference>
<evidence type="ECO:0000313" key="10">
    <source>
        <dbReference type="EMBL" id="SFR72591.1"/>
    </source>
</evidence>
<feature type="active site" description="Nucleophile" evidence="7">
    <location>
        <position position="330"/>
    </location>
</feature>
<evidence type="ECO:0000256" key="5">
    <source>
        <dbReference type="ARBA" id="ARBA00022842"/>
    </source>
</evidence>
<evidence type="ECO:0000259" key="8">
    <source>
        <dbReference type="Pfam" id="PF01656"/>
    </source>
</evidence>
<keyword evidence="11" id="KW-1185">Reference proteome</keyword>
<dbReference type="OrthoDB" id="9764035at2"/>
<comment type="pathway">
    <text evidence="7">Cofactor biosynthesis; adenosylcobalamin biosynthesis; cob(II)yrinate a,c-diamide from sirohydrochlorin (anaerobic route): step 10/10.</text>
</comment>